<comment type="caution">
    <text evidence="1">The sequence shown here is derived from an EMBL/GenBank/DDBJ whole genome shotgun (WGS) entry which is preliminary data.</text>
</comment>
<evidence type="ECO:0000313" key="1">
    <source>
        <dbReference type="EMBL" id="KAH7938154.1"/>
    </source>
</evidence>
<organism evidence="1 2">
    <name type="scientific">Dermacentor silvarum</name>
    <name type="common">Tick</name>
    <dbReference type="NCBI Taxonomy" id="543639"/>
    <lineage>
        <taxon>Eukaryota</taxon>
        <taxon>Metazoa</taxon>
        <taxon>Ecdysozoa</taxon>
        <taxon>Arthropoda</taxon>
        <taxon>Chelicerata</taxon>
        <taxon>Arachnida</taxon>
        <taxon>Acari</taxon>
        <taxon>Parasitiformes</taxon>
        <taxon>Ixodida</taxon>
        <taxon>Ixodoidea</taxon>
        <taxon>Ixodidae</taxon>
        <taxon>Rhipicephalinae</taxon>
        <taxon>Dermacentor</taxon>
    </lineage>
</organism>
<keyword evidence="2" id="KW-1185">Reference proteome</keyword>
<reference evidence="1" key="1">
    <citation type="submission" date="2020-05" db="EMBL/GenBank/DDBJ databases">
        <title>Large-scale comparative analyses of tick genomes elucidate their genetic diversity and vector capacities.</title>
        <authorList>
            <person name="Jia N."/>
            <person name="Wang J."/>
            <person name="Shi W."/>
            <person name="Du L."/>
            <person name="Sun Y."/>
            <person name="Zhan W."/>
            <person name="Jiang J."/>
            <person name="Wang Q."/>
            <person name="Zhang B."/>
            <person name="Ji P."/>
            <person name="Sakyi L.B."/>
            <person name="Cui X."/>
            <person name="Yuan T."/>
            <person name="Jiang B."/>
            <person name="Yang W."/>
            <person name="Lam T.T.-Y."/>
            <person name="Chang Q."/>
            <person name="Ding S."/>
            <person name="Wang X."/>
            <person name="Zhu J."/>
            <person name="Ruan X."/>
            <person name="Zhao L."/>
            <person name="Wei J."/>
            <person name="Que T."/>
            <person name="Du C."/>
            <person name="Cheng J."/>
            <person name="Dai P."/>
            <person name="Han X."/>
            <person name="Huang E."/>
            <person name="Gao Y."/>
            <person name="Liu J."/>
            <person name="Shao H."/>
            <person name="Ye R."/>
            <person name="Li L."/>
            <person name="Wei W."/>
            <person name="Wang X."/>
            <person name="Wang C."/>
            <person name="Yang T."/>
            <person name="Huo Q."/>
            <person name="Li W."/>
            <person name="Guo W."/>
            <person name="Chen H."/>
            <person name="Zhou L."/>
            <person name="Ni X."/>
            <person name="Tian J."/>
            <person name="Zhou Y."/>
            <person name="Sheng Y."/>
            <person name="Liu T."/>
            <person name="Pan Y."/>
            <person name="Xia L."/>
            <person name="Li J."/>
            <person name="Zhao F."/>
            <person name="Cao W."/>
        </authorList>
    </citation>
    <scope>NUCLEOTIDE SEQUENCE</scope>
    <source>
        <strain evidence="1">Dsil-2018</strain>
    </source>
</reference>
<accession>A0ACB8CBB7</accession>
<proteinExistence type="predicted"/>
<gene>
    <name evidence="1" type="ORF">HPB49_020973</name>
</gene>
<sequence length="129" mass="13819">MVAIARLLPRFVVTSFGLALNLTSRLIPDGGRDGRGCPGIESLVGDNGYPLETHEVATDDGYILQMHRIPHGRSGSCAHVSASKDSWCGGRGPVIIMTGLLADSTSWCSTSRASHSVRSSRLPESYVHR</sequence>
<dbReference type="Proteomes" id="UP000821865">
    <property type="component" value="Chromosome 8"/>
</dbReference>
<name>A0ACB8CBB7_DERSI</name>
<dbReference type="EMBL" id="CM023477">
    <property type="protein sequence ID" value="KAH7938154.1"/>
    <property type="molecule type" value="Genomic_DNA"/>
</dbReference>
<evidence type="ECO:0000313" key="2">
    <source>
        <dbReference type="Proteomes" id="UP000821865"/>
    </source>
</evidence>
<protein>
    <submittedName>
        <fullName evidence="1">Uncharacterized protein</fullName>
    </submittedName>
</protein>